<proteinExistence type="predicted"/>
<gene>
    <name evidence="1" type="ORF">PoMZ_03201</name>
</gene>
<reference evidence="1 2" key="1">
    <citation type="journal article" date="2019" name="Mol. Biol. Evol.">
        <title>Blast fungal genomes show frequent chromosomal changes, gene gains and losses, and effector gene turnover.</title>
        <authorList>
            <person name="Gomez Luciano L.B."/>
            <person name="Jason Tsai I."/>
            <person name="Chuma I."/>
            <person name="Tosa Y."/>
            <person name="Chen Y.H."/>
            <person name="Li J.Y."/>
            <person name="Li M.Y."/>
            <person name="Jade Lu M.Y."/>
            <person name="Nakayashiki H."/>
            <person name="Li W.H."/>
        </authorList>
    </citation>
    <scope>NUCLEOTIDE SEQUENCE [LARGE SCALE GENOMIC DNA]</scope>
    <source>
        <strain evidence="1">MZ5-1-6</strain>
    </source>
</reference>
<name>A0A4P7NB12_PYROR</name>
<dbReference type="AlphaFoldDB" id="A0A4P7NB12"/>
<evidence type="ECO:0000313" key="2">
    <source>
        <dbReference type="Proteomes" id="UP000294847"/>
    </source>
</evidence>
<dbReference type="Proteomes" id="UP000294847">
    <property type="component" value="Chromosome 3"/>
</dbReference>
<evidence type="ECO:0000313" key="1">
    <source>
        <dbReference type="EMBL" id="QBZ58256.1"/>
    </source>
</evidence>
<organism evidence="1 2">
    <name type="scientific">Pyricularia oryzae</name>
    <name type="common">Rice blast fungus</name>
    <name type="synonym">Magnaporthe oryzae</name>
    <dbReference type="NCBI Taxonomy" id="318829"/>
    <lineage>
        <taxon>Eukaryota</taxon>
        <taxon>Fungi</taxon>
        <taxon>Dikarya</taxon>
        <taxon>Ascomycota</taxon>
        <taxon>Pezizomycotina</taxon>
        <taxon>Sordariomycetes</taxon>
        <taxon>Sordariomycetidae</taxon>
        <taxon>Magnaporthales</taxon>
        <taxon>Pyriculariaceae</taxon>
        <taxon>Pyricularia</taxon>
    </lineage>
</organism>
<sequence length="208" mass="22739">MTDQLLVSLPQACIWTNLARLGLPAACVIERSIEILVMIFEVSYSCMEAALIRARILVLCFGAESLNLMVVACPTARGKLVSQTNLCYSHQNDCDYNLEMTACVFSRHALDWVLDYTLLLYNCGVKNTTNVVGLCQDARLLTSLEIFCRGQRNTAQSESIIAGAASKVNGAKDAIASDVNSAVRRASNKVTNVKGATFNEFNTAKHQH</sequence>
<accession>A0A4P7NB12</accession>
<dbReference type="EMBL" id="CP034206">
    <property type="protein sequence ID" value="QBZ58256.1"/>
    <property type="molecule type" value="Genomic_DNA"/>
</dbReference>
<protein>
    <submittedName>
        <fullName evidence="1">Uncharacterized protein</fullName>
    </submittedName>
</protein>